<proteinExistence type="evidence at transcript level"/>
<sequence>MSEEHLEVVADDDGSLDNFFKKKDKKGKKKSKSKKSEPVDDLSEVPKPKKKETELKKEGDAQEKVEEKDDQEEWDDFEDESQRDYSDLKIQNLQITETEESNSTVEVPEYNEAGELLPPRQEEGPWRNVKSQDSTPGPAPVVEVKEVAVSEAPKKSGAYRPPQARMSGNLAPMSLKRGRKQQQAPEINNELDFPSLEAAAKDTVEHKGFEMVKTGNKSTASWRSNQQQNQTRNIRLDNQFSALQ</sequence>
<comment type="similarity">
    <text evidence="1">Belongs to the CDV3 family.</text>
</comment>
<feature type="compositionally biased region" description="Acidic residues" evidence="2">
    <location>
        <begin position="68"/>
        <end position="79"/>
    </location>
</feature>
<organism evidence="3">
    <name type="scientific">Phallusia mammillata</name>
    <dbReference type="NCBI Taxonomy" id="59560"/>
    <lineage>
        <taxon>Eukaryota</taxon>
        <taxon>Metazoa</taxon>
        <taxon>Chordata</taxon>
        <taxon>Tunicata</taxon>
        <taxon>Ascidiacea</taxon>
        <taxon>Phlebobranchia</taxon>
        <taxon>Ascidiidae</taxon>
        <taxon>Phallusia</taxon>
    </lineage>
</organism>
<evidence type="ECO:0000256" key="1">
    <source>
        <dbReference type="ARBA" id="ARBA00006062"/>
    </source>
</evidence>
<gene>
    <name evidence="3" type="primary">Cdv3</name>
</gene>
<name>A0A6F9D9I9_9ASCI</name>
<dbReference type="AlphaFoldDB" id="A0A6F9D9I9"/>
<feature type="compositionally biased region" description="Basic and acidic residues" evidence="2">
    <location>
        <begin position="199"/>
        <end position="210"/>
    </location>
</feature>
<dbReference type="PANTHER" id="PTHR16284">
    <property type="entry name" value="PROTEIN CDV3 HOMOLOG"/>
    <property type="match status" value="1"/>
</dbReference>
<feature type="compositionally biased region" description="Basic and acidic residues" evidence="2">
    <location>
        <begin position="143"/>
        <end position="154"/>
    </location>
</feature>
<evidence type="ECO:0000313" key="3">
    <source>
        <dbReference type="EMBL" id="CAB3229575.1"/>
    </source>
</evidence>
<protein>
    <submittedName>
        <fullName evidence="3">Protein CDV3 homolog</fullName>
    </submittedName>
</protein>
<dbReference type="InterPro" id="IPR026806">
    <property type="entry name" value="CDV3"/>
</dbReference>
<dbReference type="GO" id="GO:0005737">
    <property type="term" value="C:cytoplasm"/>
    <property type="evidence" value="ECO:0007669"/>
    <property type="project" value="TreeGrafter"/>
</dbReference>
<dbReference type="PANTHER" id="PTHR16284:SF13">
    <property type="entry name" value="PROTEIN CDV3 HOMOLOG"/>
    <property type="match status" value="1"/>
</dbReference>
<feature type="compositionally biased region" description="Polar residues" evidence="2">
    <location>
        <begin position="215"/>
        <end position="244"/>
    </location>
</feature>
<accession>A0A6F9D9I9</accession>
<dbReference type="EMBL" id="LR783804">
    <property type="protein sequence ID" value="CAB3229575.1"/>
    <property type="molecule type" value="mRNA"/>
</dbReference>
<feature type="compositionally biased region" description="Basic and acidic residues" evidence="2">
    <location>
        <begin position="34"/>
        <end position="67"/>
    </location>
</feature>
<reference evidence="3" key="1">
    <citation type="submission" date="2020-04" db="EMBL/GenBank/DDBJ databases">
        <authorList>
            <person name="Neveu A P."/>
        </authorList>
    </citation>
    <scope>NUCLEOTIDE SEQUENCE</scope>
    <source>
        <tissue evidence="3">Whole embryo</tissue>
    </source>
</reference>
<feature type="compositionally biased region" description="Basic residues" evidence="2">
    <location>
        <begin position="22"/>
        <end position="33"/>
    </location>
</feature>
<evidence type="ECO:0000256" key="2">
    <source>
        <dbReference type="SAM" id="MobiDB-lite"/>
    </source>
</evidence>
<dbReference type="Pfam" id="PF15359">
    <property type="entry name" value="CDV3"/>
    <property type="match status" value="1"/>
</dbReference>
<feature type="region of interest" description="Disordered" evidence="2">
    <location>
        <begin position="1"/>
        <end position="244"/>
    </location>
</feature>